<protein>
    <submittedName>
        <fullName evidence="2">Uncharacterized protein</fullName>
    </submittedName>
</protein>
<feature type="region of interest" description="Disordered" evidence="1">
    <location>
        <begin position="416"/>
        <end position="473"/>
    </location>
</feature>
<feature type="region of interest" description="Disordered" evidence="1">
    <location>
        <begin position="192"/>
        <end position="214"/>
    </location>
</feature>
<feature type="region of interest" description="Disordered" evidence="1">
    <location>
        <begin position="59"/>
        <end position="82"/>
    </location>
</feature>
<feature type="compositionally biased region" description="Polar residues" evidence="1">
    <location>
        <begin position="196"/>
        <end position="210"/>
    </location>
</feature>
<feature type="compositionally biased region" description="Low complexity" evidence="1">
    <location>
        <begin position="290"/>
        <end position="300"/>
    </location>
</feature>
<evidence type="ECO:0000313" key="3">
    <source>
        <dbReference type="Proteomes" id="UP000186601"/>
    </source>
</evidence>
<reference evidence="2 3" key="1">
    <citation type="submission" date="2018-02" db="EMBL/GenBank/DDBJ databases">
        <title>Genome sequence of the basidiomycete white-rot fungus Phlebia centrifuga.</title>
        <authorList>
            <person name="Granchi Z."/>
            <person name="Peng M."/>
            <person name="de Vries R.P."/>
            <person name="Hilden K."/>
            <person name="Makela M.R."/>
            <person name="Grigoriev I."/>
            <person name="Riley R."/>
        </authorList>
    </citation>
    <scope>NUCLEOTIDE SEQUENCE [LARGE SCALE GENOMIC DNA]</scope>
    <source>
        <strain evidence="2 3">FBCC195</strain>
    </source>
</reference>
<dbReference type="Proteomes" id="UP000186601">
    <property type="component" value="Unassembled WGS sequence"/>
</dbReference>
<dbReference type="AlphaFoldDB" id="A0A2R6NHJ0"/>
<dbReference type="OrthoDB" id="2536714at2759"/>
<dbReference type="EMBL" id="MLYV02001285">
    <property type="protein sequence ID" value="PSR71452.1"/>
    <property type="molecule type" value="Genomic_DNA"/>
</dbReference>
<organism evidence="2 3">
    <name type="scientific">Hermanssonia centrifuga</name>
    <dbReference type="NCBI Taxonomy" id="98765"/>
    <lineage>
        <taxon>Eukaryota</taxon>
        <taxon>Fungi</taxon>
        <taxon>Dikarya</taxon>
        <taxon>Basidiomycota</taxon>
        <taxon>Agaricomycotina</taxon>
        <taxon>Agaricomycetes</taxon>
        <taxon>Polyporales</taxon>
        <taxon>Meruliaceae</taxon>
        <taxon>Hermanssonia</taxon>
    </lineage>
</organism>
<feature type="compositionally biased region" description="Basic and acidic residues" evidence="1">
    <location>
        <begin position="59"/>
        <end position="75"/>
    </location>
</feature>
<feature type="region of interest" description="Disordered" evidence="1">
    <location>
        <begin position="121"/>
        <end position="145"/>
    </location>
</feature>
<proteinExistence type="predicted"/>
<evidence type="ECO:0000313" key="2">
    <source>
        <dbReference type="EMBL" id="PSR71452.1"/>
    </source>
</evidence>
<feature type="region of interest" description="Disordered" evidence="1">
    <location>
        <begin position="290"/>
        <end position="331"/>
    </location>
</feature>
<feature type="region of interest" description="Disordered" evidence="1">
    <location>
        <begin position="1"/>
        <end position="36"/>
    </location>
</feature>
<keyword evidence="3" id="KW-1185">Reference proteome</keyword>
<gene>
    <name evidence="2" type="ORF">PHLCEN_2v12719</name>
</gene>
<name>A0A2R6NHJ0_9APHY</name>
<comment type="caution">
    <text evidence="2">The sequence shown here is derived from an EMBL/GenBank/DDBJ whole genome shotgun (WGS) entry which is preliminary data.</text>
</comment>
<evidence type="ECO:0000256" key="1">
    <source>
        <dbReference type="SAM" id="MobiDB-lite"/>
    </source>
</evidence>
<accession>A0A2R6NHJ0</accession>
<feature type="compositionally biased region" description="Basic and acidic residues" evidence="1">
    <location>
        <begin position="306"/>
        <end position="318"/>
    </location>
</feature>
<sequence>MSEEYQNEPPSTPTRGRIASRYPASLARGDPGHVLLHRRGTSHTYERLEDLLREAGYKETRIFTPETERTDRRTEDDEGTSVATTSRVRSGVGAVVDFLSGWMPGGGQAYGEEISTYERTSDEVVSGHRPYPPSPLAGKRAHGMSSLHPERLTTRSLRPQSSASDSLRAYAQISAAQGYLRHMASAPNMAKRMNRSSESLATRPSSSSADHQLPPMPSNWLDSVTKAVLGSSSSAAHVGGPFSIPTSRSMLREGQPALSDRTNKIRPALGYLRAKTAPGTVNTVRVVCRSAPTSRSSSRAGNRLVHVSDRGKQREMRRSNGKKLPENLGDSVPSLASNRLENDVWGLHWVDGRRVSSISQDEIEDSDDDEEEELDLARLLVPPKRQHSIHSLRRHLHRSESARALRAKASRHLEPWVLDDDEDTSVKRSGSRRDSMDEEYGPSWRSIGISGVPEAKKRRGLNGTVTNAGAGRP</sequence>